<evidence type="ECO:0000313" key="2">
    <source>
        <dbReference type="EMBL" id="GAA1868714.1"/>
    </source>
</evidence>
<keyword evidence="3" id="KW-1185">Reference proteome</keyword>
<comment type="caution">
    <text evidence="2">The sequence shown here is derived from an EMBL/GenBank/DDBJ whole genome shotgun (WGS) entry which is preliminary data.</text>
</comment>
<dbReference type="RefSeq" id="WP_344104189.1">
    <property type="nucleotide sequence ID" value="NZ_BAAANL010000006.1"/>
</dbReference>
<protein>
    <recommendedName>
        <fullName evidence="4">DUF4393 domain-containing protein</fullName>
    </recommendedName>
</protein>
<proteinExistence type="predicted"/>
<reference evidence="2 3" key="1">
    <citation type="journal article" date="2019" name="Int. J. Syst. Evol. Microbiol.">
        <title>The Global Catalogue of Microorganisms (GCM) 10K type strain sequencing project: providing services to taxonomists for standard genome sequencing and annotation.</title>
        <authorList>
            <consortium name="The Broad Institute Genomics Platform"/>
            <consortium name="The Broad Institute Genome Sequencing Center for Infectious Disease"/>
            <person name="Wu L."/>
            <person name="Ma J."/>
        </authorList>
    </citation>
    <scope>NUCLEOTIDE SEQUENCE [LARGE SCALE GENOMIC DNA]</scope>
    <source>
        <strain evidence="2 3">JCM 14326</strain>
    </source>
</reference>
<evidence type="ECO:0008006" key="4">
    <source>
        <dbReference type="Google" id="ProtNLM"/>
    </source>
</evidence>
<gene>
    <name evidence="2" type="ORF">GCM10009751_29110</name>
</gene>
<keyword evidence="1" id="KW-0175">Coiled coil</keyword>
<dbReference type="EMBL" id="BAAANL010000006">
    <property type="protein sequence ID" value="GAA1868714.1"/>
    <property type="molecule type" value="Genomic_DNA"/>
</dbReference>
<name>A0ABN2NH19_9MICO</name>
<accession>A0ABN2NH19</accession>
<organism evidence="2 3">
    <name type="scientific">Myceligenerans crystallogenes</name>
    <dbReference type="NCBI Taxonomy" id="316335"/>
    <lineage>
        <taxon>Bacteria</taxon>
        <taxon>Bacillati</taxon>
        <taxon>Actinomycetota</taxon>
        <taxon>Actinomycetes</taxon>
        <taxon>Micrococcales</taxon>
        <taxon>Promicromonosporaceae</taxon>
        <taxon>Myceligenerans</taxon>
    </lineage>
</organism>
<evidence type="ECO:0000256" key="1">
    <source>
        <dbReference type="SAM" id="Coils"/>
    </source>
</evidence>
<dbReference type="Proteomes" id="UP001501094">
    <property type="component" value="Unassembled WGS sequence"/>
</dbReference>
<feature type="coiled-coil region" evidence="1">
    <location>
        <begin position="216"/>
        <end position="243"/>
    </location>
</feature>
<sequence length="285" mass="30175">MQEDTRDVGVKASAAAIGALAGTAVAGPVGGIVSAAVTPILEPLMMKVFEEFSSDSRESATGVLVEAAEHAGTGPTEFAEQVRRGEMQRLVGGAAFAAGARTRNKDKIRGLGRALADGILAEDTAKLDETHLILRAMDDLEAPHIAVLNYLANFWPPTLAAGGTVVREPAPLNAADHAERAWRGRPRWTVQQVIAAREGFADAVPSLLGTLQRHGLASAEQDLKKMLDDYDKATKKAQSATSRSSQTPKFDTTKLEDRWAATGFAHRVLAYLLAEGVAVSPADAQ</sequence>
<evidence type="ECO:0000313" key="3">
    <source>
        <dbReference type="Proteomes" id="UP001501094"/>
    </source>
</evidence>